<name>A0A7R9GRM8_TIMCR</name>
<keyword evidence="4" id="KW-0813">Transport</keyword>
<keyword evidence="5 10" id="KW-0812">Transmembrane</keyword>
<gene>
    <name evidence="11" type="ORF">TCEB3V08_LOCUS1679</name>
</gene>
<organism evidence="11">
    <name type="scientific">Timema cristinae</name>
    <name type="common">Walking stick</name>
    <dbReference type="NCBI Taxonomy" id="61476"/>
    <lineage>
        <taxon>Eukaryota</taxon>
        <taxon>Metazoa</taxon>
        <taxon>Ecdysozoa</taxon>
        <taxon>Arthropoda</taxon>
        <taxon>Hexapoda</taxon>
        <taxon>Insecta</taxon>
        <taxon>Pterygota</taxon>
        <taxon>Neoptera</taxon>
        <taxon>Polyneoptera</taxon>
        <taxon>Phasmatodea</taxon>
        <taxon>Timematodea</taxon>
        <taxon>Timematoidea</taxon>
        <taxon>Timematidae</taxon>
        <taxon>Timema</taxon>
    </lineage>
</organism>
<reference evidence="11" key="1">
    <citation type="submission" date="2020-11" db="EMBL/GenBank/DDBJ databases">
        <authorList>
            <person name="Tran Van P."/>
        </authorList>
    </citation>
    <scope>NUCLEOTIDE SEQUENCE</scope>
</reference>
<evidence type="ECO:0000313" key="11">
    <source>
        <dbReference type="EMBL" id="CAD7393716.1"/>
    </source>
</evidence>
<dbReference type="GO" id="GO:0010008">
    <property type="term" value="C:endosome membrane"/>
    <property type="evidence" value="ECO:0007669"/>
    <property type="project" value="UniProtKB-SubCell"/>
</dbReference>
<evidence type="ECO:0000256" key="8">
    <source>
        <dbReference type="ARBA" id="ARBA00023136"/>
    </source>
</evidence>
<dbReference type="EMBL" id="OC316782">
    <property type="protein sequence ID" value="CAD7393716.1"/>
    <property type="molecule type" value="Genomic_DNA"/>
</dbReference>
<dbReference type="GO" id="GO:0005765">
    <property type="term" value="C:lysosomal membrane"/>
    <property type="evidence" value="ECO:0007669"/>
    <property type="project" value="UniProtKB-SubCell"/>
</dbReference>
<dbReference type="InterPro" id="IPR026218">
    <property type="entry name" value="HRG"/>
</dbReference>
<evidence type="ECO:0000256" key="1">
    <source>
        <dbReference type="ARBA" id="ARBA00004155"/>
    </source>
</evidence>
<feature type="transmembrane region" description="Helical" evidence="10">
    <location>
        <begin position="132"/>
        <end position="152"/>
    </location>
</feature>
<evidence type="ECO:0000256" key="7">
    <source>
        <dbReference type="ARBA" id="ARBA00022989"/>
    </source>
</evidence>
<dbReference type="GO" id="GO:0005886">
    <property type="term" value="C:plasma membrane"/>
    <property type="evidence" value="ECO:0007669"/>
    <property type="project" value="TreeGrafter"/>
</dbReference>
<evidence type="ECO:0000256" key="4">
    <source>
        <dbReference type="ARBA" id="ARBA00022448"/>
    </source>
</evidence>
<keyword evidence="9" id="KW-0458">Lysosome</keyword>
<keyword evidence="8 10" id="KW-0472">Membrane</keyword>
<dbReference type="GO" id="GO:0015232">
    <property type="term" value="F:heme transmembrane transporter activity"/>
    <property type="evidence" value="ECO:0007669"/>
    <property type="project" value="InterPro"/>
</dbReference>
<dbReference type="GO" id="GO:0020037">
    <property type="term" value="F:heme binding"/>
    <property type="evidence" value="ECO:0007669"/>
    <property type="project" value="TreeGrafter"/>
</dbReference>
<feature type="transmembrane region" description="Helical" evidence="10">
    <location>
        <begin position="99"/>
        <end position="120"/>
    </location>
</feature>
<evidence type="ECO:0000256" key="3">
    <source>
        <dbReference type="ARBA" id="ARBA00006203"/>
    </source>
</evidence>
<proteinExistence type="inferred from homology"/>
<dbReference type="Pfam" id="PF16954">
    <property type="entry name" value="HRG"/>
    <property type="match status" value="1"/>
</dbReference>
<evidence type="ECO:0000256" key="9">
    <source>
        <dbReference type="ARBA" id="ARBA00023228"/>
    </source>
</evidence>
<comment type="subcellular location">
    <subcellularLocation>
        <location evidence="2">Endosome membrane</location>
        <topology evidence="2">Multi-pass membrane protein</topology>
    </subcellularLocation>
    <subcellularLocation>
        <location evidence="1">Lysosome membrane</location>
        <topology evidence="1">Multi-pass membrane protein</topology>
    </subcellularLocation>
</comment>
<dbReference type="PANTHER" id="PTHR31525">
    <property type="entry name" value="HEME TRANSPORTER HRG1"/>
    <property type="match status" value="1"/>
</dbReference>
<protein>
    <submittedName>
        <fullName evidence="11">Uncharacterized protein</fullName>
    </submittedName>
</protein>
<evidence type="ECO:0000256" key="6">
    <source>
        <dbReference type="ARBA" id="ARBA00022753"/>
    </source>
</evidence>
<evidence type="ECO:0000256" key="5">
    <source>
        <dbReference type="ARBA" id="ARBA00022692"/>
    </source>
</evidence>
<sequence>MPVAGECQQGVLGKVNPHLCGGREENHLGKTTSSSPERDLNLVLPVLGSLAQNETRVLASYATKVAVLAGVAFHLNYLHLKDKLDLWHSPETLDSIKGLGTMTLIGGLTGVIWYIFIALYKSIPILPVSNSAAIMAVWAFMMAKWGLLLILYGNKYIHIVATSHRPLINQAVTSHRPLIEA</sequence>
<evidence type="ECO:0000256" key="10">
    <source>
        <dbReference type="SAM" id="Phobius"/>
    </source>
</evidence>
<comment type="similarity">
    <text evidence="3">Belongs to the HRG family.</text>
</comment>
<keyword evidence="7 10" id="KW-1133">Transmembrane helix</keyword>
<dbReference type="PANTHER" id="PTHR31525:SF1">
    <property type="entry name" value="HEME TRANSPORTER HRG1"/>
    <property type="match status" value="1"/>
</dbReference>
<accession>A0A7R9GRM8</accession>
<feature type="transmembrane region" description="Helical" evidence="10">
    <location>
        <begin position="58"/>
        <end position="78"/>
    </location>
</feature>
<dbReference type="AlphaFoldDB" id="A0A7R9GRM8"/>
<evidence type="ECO:0000256" key="2">
    <source>
        <dbReference type="ARBA" id="ARBA00004337"/>
    </source>
</evidence>
<keyword evidence="6" id="KW-0967">Endosome</keyword>